<protein>
    <submittedName>
        <fullName evidence="2">Uncharacterized protein</fullName>
    </submittedName>
</protein>
<keyword evidence="3" id="KW-1185">Reference proteome</keyword>
<name>Q6JKA0_9CBAC</name>
<dbReference type="OrthoDB" id="16295at10239"/>
<dbReference type="Pfam" id="PF04798">
    <property type="entry name" value="Baculo_19"/>
    <property type="match status" value="1"/>
</dbReference>
<sequence length="170" mass="19181">MLFSIIALILILIITVFLCYYYTSQLNPYVYLKETVVKSHENSLFYGTQIEVYDDNNVSGISRLLLIKPTNIIIYNLHDTVYAYLQNSVGSTCSQQESPVIAINRNNISDIENGVFNIVCSTVSEYNLLNYFVGASEPAFKINPSYDTELFTIIDVINYGLSTGVLNFNP</sequence>
<accession>Q6JKA0</accession>
<dbReference type="Proteomes" id="UP000243697">
    <property type="component" value="Segment"/>
</dbReference>
<keyword evidence="1" id="KW-1133">Transmembrane helix</keyword>
<keyword evidence="1" id="KW-0472">Membrane</keyword>
<dbReference type="InterPro" id="IPR006883">
    <property type="entry name" value="AcMNPV_PIF-4"/>
</dbReference>
<dbReference type="RefSeq" id="YP_025167.1">
    <property type="nucleotide sequence ID" value="NC_005905.1"/>
</dbReference>
<organism evidence="2 3">
    <name type="scientific">Neodiprion sertifer nucleopolyhedrovirus</name>
    <dbReference type="NCBI Taxonomy" id="111874"/>
    <lineage>
        <taxon>Viruses</taxon>
        <taxon>Viruses incertae sedis</taxon>
        <taxon>Naldaviricetes</taxon>
        <taxon>Lefavirales</taxon>
        <taxon>Baculoviridae</taxon>
        <taxon>Gammabaculovirus</taxon>
        <taxon>Gammabaculovirus nesertiferis</taxon>
    </lineage>
</organism>
<evidence type="ECO:0000313" key="2">
    <source>
        <dbReference type="EMBL" id="AAQ96437.1"/>
    </source>
</evidence>
<dbReference type="EMBL" id="AY430810">
    <property type="protein sequence ID" value="AAQ96437.1"/>
    <property type="molecule type" value="Genomic_DNA"/>
</dbReference>
<dbReference type="GeneID" id="7871746"/>
<proteinExistence type="predicted"/>
<feature type="transmembrane region" description="Helical" evidence="1">
    <location>
        <begin position="6"/>
        <end position="23"/>
    </location>
</feature>
<dbReference type="KEGG" id="vg:7871746"/>
<keyword evidence="1" id="KW-0812">Transmembrane</keyword>
<evidence type="ECO:0000256" key="1">
    <source>
        <dbReference type="SAM" id="Phobius"/>
    </source>
</evidence>
<evidence type="ECO:0000313" key="3">
    <source>
        <dbReference type="Proteomes" id="UP000243697"/>
    </source>
</evidence>
<reference evidence="2 3" key="1">
    <citation type="journal article" date="2004" name="J. Virol.">
        <title>Sequence analysis of the genome of the Neodiprion sertifer nucleopolyhedrovirus.</title>
        <authorList>
            <person name="Garcia-Maruniak A."/>
            <person name="Maruniak J.E."/>
            <person name="Zanotto P.M."/>
            <person name="Doumbouya A.E."/>
            <person name="Liu J.C."/>
            <person name="Merritt T.M."/>
            <person name="Lanoie J.S."/>
        </authorList>
    </citation>
    <scope>NUCLEOTIDE SEQUENCE [LARGE SCALE GENOMIC DNA]</scope>
</reference>